<evidence type="ECO:0000313" key="2">
    <source>
        <dbReference type="Proteomes" id="UP000623467"/>
    </source>
</evidence>
<name>A0A8H7DG04_9AGAR</name>
<dbReference type="Proteomes" id="UP000623467">
    <property type="component" value="Unassembled WGS sequence"/>
</dbReference>
<reference evidence="1" key="1">
    <citation type="submission" date="2020-05" db="EMBL/GenBank/DDBJ databases">
        <title>Mycena genomes resolve the evolution of fungal bioluminescence.</title>
        <authorList>
            <person name="Tsai I.J."/>
        </authorList>
    </citation>
    <scope>NUCLEOTIDE SEQUENCE</scope>
    <source>
        <strain evidence="1">160909Yilan</strain>
    </source>
</reference>
<proteinExistence type="predicted"/>
<accession>A0A8H7DG04</accession>
<keyword evidence="2" id="KW-1185">Reference proteome</keyword>
<protein>
    <submittedName>
        <fullName evidence="1">Uncharacterized protein</fullName>
    </submittedName>
</protein>
<evidence type="ECO:0000313" key="1">
    <source>
        <dbReference type="EMBL" id="KAF7370046.1"/>
    </source>
</evidence>
<dbReference type="AlphaFoldDB" id="A0A8H7DG04"/>
<organism evidence="1 2">
    <name type="scientific">Mycena sanguinolenta</name>
    <dbReference type="NCBI Taxonomy" id="230812"/>
    <lineage>
        <taxon>Eukaryota</taxon>
        <taxon>Fungi</taxon>
        <taxon>Dikarya</taxon>
        <taxon>Basidiomycota</taxon>
        <taxon>Agaricomycotina</taxon>
        <taxon>Agaricomycetes</taxon>
        <taxon>Agaricomycetidae</taxon>
        <taxon>Agaricales</taxon>
        <taxon>Marasmiineae</taxon>
        <taxon>Mycenaceae</taxon>
        <taxon>Mycena</taxon>
    </lineage>
</organism>
<dbReference type="EMBL" id="JACAZH010000004">
    <property type="protein sequence ID" value="KAF7370046.1"/>
    <property type="molecule type" value="Genomic_DNA"/>
</dbReference>
<sequence length="108" mass="11817">MHPLPESCTSRAAVFRAGRRFCSSWAIRARATTRVRDMLDTGFAFPTGGWCCTFQSTLRALRPPALIQPYCSASGSNCRATLASAPLYCPIIELVGPSRLGAGWDRYD</sequence>
<comment type="caution">
    <text evidence="1">The sequence shown here is derived from an EMBL/GenBank/DDBJ whole genome shotgun (WGS) entry which is preliminary data.</text>
</comment>
<gene>
    <name evidence="1" type="ORF">MSAN_00634600</name>
</gene>